<dbReference type="InterPro" id="IPR014729">
    <property type="entry name" value="Rossmann-like_a/b/a_fold"/>
</dbReference>
<dbReference type="Pfam" id="PF00582">
    <property type="entry name" value="Usp"/>
    <property type="match status" value="2"/>
</dbReference>
<comment type="caution">
    <text evidence="3">The sequence shown here is derived from an EMBL/GenBank/DDBJ whole genome shotgun (WGS) entry which is preliminary data.</text>
</comment>
<reference evidence="3 4" key="1">
    <citation type="submission" date="2019-06" db="EMBL/GenBank/DDBJ databases">
        <title>Sequencing the genomes of 1000 actinobacteria strains.</title>
        <authorList>
            <person name="Klenk H.-P."/>
        </authorList>
    </citation>
    <scope>NUCLEOTIDE SEQUENCE [LARGE SCALE GENOMIC DNA]</scope>
    <source>
        <strain evidence="3 4">DSM 102200</strain>
    </source>
</reference>
<proteinExistence type="inferred from homology"/>
<feature type="domain" description="UspA" evidence="2">
    <location>
        <begin position="194"/>
        <end position="330"/>
    </location>
</feature>
<evidence type="ECO:0000313" key="4">
    <source>
        <dbReference type="Proteomes" id="UP000316096"/>
    </source>
</evidence>
<evidence type="ECO:0000313" key="3">
    <source>
        <dbReference type="EMBL" id="TQL99615.1"/>
    </source>
</evidence>
<dbReference type="Gene3D" id="3.40.50.620">
    <property type="entry name" value="HUPs"/>
    <property type="match status" value="2"/>
</dbReference>
<keyword evidence="4" id="KW-1185">Reference proteome</keyword>
<dbReference type="Proteomes" id="UP000316096">
    <property type="component" value="Unassembled WGS sequence"/>
</dbReference>
<name>A0A543CR76_9ACTN</name>
<feature type="domain" description="UspA" evidence="2">
    <location>
        <begin position="48"/>
        <end position="185"/>
    </location>
</feature>
<dbReference type="EMBL" id="VFOZ01000001">
    <property type="protein sequence ID" value="TQL99615.1"/>
    <property type="molecule type" value="Genomic_DNA"/>
</dbReference>
<dbReference type="PANTHER" id="PTHR46553:SF3">
    <property type="entry name" value="ADENINE NUCLEOTIDE ALPHA HYDROLASES-LIKE SUPERFAMILY PROTEIN"/>
    <property type="match status" value="1"/>
</dbReference>
<protein>
    <submittedName>
        <fullName evidence="3">Nucleotide-binding universal stress UspA family protein</fullName>
    </submittedName>
</protein>
<dbReference type="PANTHER" id="PTHR46553">
    <property type="entry name" value="ADENINE NUCLEOTIDE ALPHA HYDROLASES-LIKE SUPERFAMILY PROTEIN"/>
    <property type="match status" value="1"/>
</dbReference>
<dbReference type="InterPro" id="IPR006016">
    <property type="entry name" value="UspA"/>
</dbReference>
<evidence type="ECO:0000259" key="2">
    <source>
        <dbReference type="Pfam" id="PF00582"/>
    </source>
</evidence>
<dbReference type="SUPFAM" id="SSF52402">
    <property type="entry name" value="Adenine nucleotide alpha hydrolases-like"/>
    <property type="match status" value="2"/>
</dbReference>
<evidence type="ECO:0000256" key="1">
    <source>
        <dbReference type="ARBA" id="ARBA00008791"/>
    </source>
</evidence>
<sequence length="333" mass="35706">MVRSWAYRGIFERDHRRLVRDHPALRRPSYARFDGGVDEPRKGPVMNAIIVGADGSRHSLGAVGWAAEEAALRRSPLRVVHAVPPWLYDRNVDPRLVSVREWLLAGGQEAIGEAVETARARVGGEVDVAGEVVPGGAARTLLERAREASMVVVGSHGVGTVAGLLLGSTALQVVAHTRVPAVVVRHVEPVLRQEIAVGFDAPPAGDSTLAFAFEEAAMRRARLRAVHVWSDPGTGLGGMTPLVYDPEQIAEEQTHRLNEVLAPWRDKYPEVQVVIEIVHGRPVRILAGVSARADLLVVGTRGLGGFTGLMLGSVSHGLLHHAHCPLAVVPPPG</sequence>
<accession>A0A543CR76</accession>
<dbReference type="AlphaFoldDB" id="A0A543CR76"/>
<dbReference type="PRINTS" id="PR01438">
    <property type="entry name" value="UNVRSLSTRESS"/>
</dbReference>
<organism evidence="3 4">
    <name type="scientific">Actinoallomurus bryophytorum</name>
    <dbReference type="NCBI Taxonomy" id="1490222"/>
    <lineage>
        <taxon>Bacteria</taxon>
        <taxon>Bacillati</taxon>
        <taxon>Actinomycetota</taxon>
        <taxon>Actinomycetes</taxon>
        <taxon>Streptosporangiales</taxon>
        <taxon>Thermomonosporaceae</taxon>
        <taxon>Actinoallomurus</taxon>
    </lineage>
</organism>
<gene>
    <name evidence="3" type="ORF">FB559_5311</name>
</gene>
<comment type="similarity">
    <text evidence="1">Belongs to the universal stress protein A family.</text>
</comment>
<dbReference type="InterPro" id="IPR006015">
    <property type="entry name" value="Universal_stress_UspA"/>
</dbReference>